<gene>
    <name evidence="3" type="ORF">INS90_07460</name>
</gene>
<dbReference type="PROSITE" id="PS51729">
    <property type="entry name" value="GNAT_YJDJ"/>
    <property type="match status" value="1"/>
</dbReference>
<proteinExistence type="predicted"/>
<evidence type="ECO:0000259" key="1">
    <source>
        <dbReference type="PROSITE" id="PS51186"/>
    </source>
</evidence>
<evidence type="ECO:0000313" key="4">
    <source>
        <dbReference type="Proteomes" id="UP000594961"/>
    </source>
</evidence>
<dbReference type="PANTHER" id="PTHR31435">
    <property type="entry name" value="PROTEIN NATD1"/>
    <property type="match status" value="1"/>
</dbReference>
<evidence type="ECO:0000313" key="3">
    <source>
        <dbReference type="EMBL" id="QOR47100.1"/>
    </source>
</evidence>
<reference evidence="3 4" key="1">
    <citation type="submission" date="2020-10" db="EMBL/GenBank/DDBJ databases">
        <title>Trueperella pecoris sp. nov. isolated from bovine and porcine specimens.</title>
        <authorList>
            <person name="Schoenecker L."/>
            <person name="Schnydrig P."/>
            <person name="Brodard I."/>
            <person name="Thomann A."/>
            <person name="Hemphill A."/>
            <person name="Rodriguez-Campos S."/>
            <person name="Perreten V."/>
            <person name="Jores J."/>
            <person name="Kittl S."/>
        </authorList>
    </citation>
    <scope>NUCLEOTIDE SEQUENCE [LARGE SCALE GENOMIC DNA]</scope>
    <source>
        <strain evidence="3 4">19OD0592</strain>
    </source>
</reference>
<accession>A0A7M1QYI6</accession>
<feature type="domain" description="N-acetyltransferase" evidence="1">
    <location>
        <begin position="1"/>
        <end position="108"/>
    </location>
</feature>
<sequence length="108" mass="11860">MPLRVEHNEAQARFEIFANDERVGLVEYVRNGDAVIFTHTEVSPSVSGQGVGTALVRSALDDVRERGLTAVPICPFVVGYLEKHIGDYRAEGGKVRGATSEDYALILW</sequence>
<dbReference type="InterPro" id="IPR000182">
    <property type="entry name" value="GNAT_dom"/>
</dbReference>
<dbReference type="Gene3D" id="3.40.630.30">
    <property type="match status" value="1"/>
</dbReference>
<dbReference type="InterPro" id="IPR031165">
    <property type="entry name" value="GNAT_YJDJ"/>
</dbReference>
<dbReference type="Pfam" id="PF14542">
    <property type="entry name" value="Acetyltransf_CG"/>
    <property type="match status" value="1"/>
</dbReference>
<dbReference type="InterPro" id="IPR045057">
    <property type="entry name" value="Gcn5-rel_NAT"/>
</dbReference>
<dbReference type="InterPro" id="IPR016181">
    <property type="entry name" value="Acyl_CoA_acyltransferase"/>
</dbReference>
<evidence type="ECO:0000259" key="2">
    <source>
        <dbReference type="PROSITE" id="PS51729"/>
    </source>
</evidence>
<dbReference type="PROSITE" id="PS51186">
    <property type="entry name" value="GNAT"/>
    <property type="match status" value="1"/>
</dbReference>
<dbReference type="PANTHER" id="PTHR31435:SF10">
    <property type="entry name" value="BSR4717 PROTEIN"/>
    <property type="match status" value="1"/>
</dbReference>
<keyword evidence="3" id="KW-0808">Transferase</keyword>
<dbReference type="GO" id="GO:0016747">
    <property type="term" value="F:acyltransferase activity, transferring groups other than amino-acyl groups"/>
    <property type="evidence" value="ECO:0007669"/>
    <property type="project" value="InterPro"/>
</dbReference>
<feature type="domain" description="N-acetyltransferase" evidence="2">
    <location>
        <begin position="6"/>
        <end position="93"/>
    </location>
</feature>
<dbReference type="AlphaFoldDB" id="A0A7M1QYI6"/>
<name>A0A7M1QYI6_9ACTO</name>
<protein>
    <submittedName>
        <fullName evidence="3">N-acetyltransferase</fullName>
    </submittedName>
</protein>
<dbReference type="Proteomes" id="UP000594961">
    <property type="component" value="Chromosome"/>
</dbReference>
<dbReference type="EMBL" id="CP063212">
    <property type="protein sequence ID" value="QOR47100.1"/>
    <property type="molecule type" value="Genomic_DNA"/>
</dbReference>
<dbReference type="RefSeq" id="WP_197552187.1">
    <property type="nucleotide sequence ID" value="NZ_CP063212.1"/>
</dbReference>
<dbReference type="CDD" id="cd04301">
    <property type="entry name" value="NAT_SF"/>
    <property type="match status" value="1"/>
</dbReference>
<dbReference type="SUPFAM" id="SSF55729">
    <property type="entry name" value="Acyl-CoA N-acyltransferases (Nat)"/>
    <property type="match status" value="1"/>
</dbReference>
<organism evidence="3 4">
    <name type="scientific">Trueperella pecoris</name>
    <dbReference type="NCBI Taxonomy" id="2733571"/>
    <lineage>
        <taxon>Bacteria</taxon>
        <taxon>Bacillati</taxon>
        <taxon>Actinomycetota</taxon>
        <taxon>Actinomycetes</taxon>
        <taxon>Actinomycetales</taxon>
        <taxon>Actinomycetaceae</taxon>
        <taxon>Trueperella</taxon>
    </lineage>
</organism>